<dbReference type="AlphaFoldDB" id="A0ABD5RPC6"/>
<keyword evidence="1" id="KW-1133">Transmembrane helix</keyword>
<keyword evidence="1" id="KW-0812">Transmembrane</keyword>
<reference evidence="2 3" key="1">
    <citation type="journal article" date="2019" name="Int. J. Syst. Evol. Microbiol.">
        <title>The Global Catalogue of Microorganisms (GCM) 10K type strain sequencing project: providing services to taxonomists for standard genome sequencing and annotation.</title>
        <authorList>
            <consortium name="The Broad Institute Genomics Platform"/>
            <consortium name="The Broad Institute Genome Sequencing Center for Infectious Disease"/>
            <person name="Wu L."/>
            <person name="Ma J."/>
        </authorList>
    </citation>
    <scope>NUCLEOTIDE SEQUENCE [LARGE SCALE GENOMIC DNA]</scope>
    <source>
        <strain evidence="2 3">CGMCC 1.12543</strain>
    </source>
</reference>
<name>A0ABD5RPC6_9EURY</name>
<gene>
    <name evidence="2" type="ORF">ACFPYI_13725</name>
</gene>
<keyword evidence="3" id="KW-1185">Reference proteome</keyword>
<feature type="transmembrane region" description="Helical" evidence="1">
    <location>
        <begin position="15"/>
        <end position="38"/>
    </location>
</feature>
<evidence type="ECO:0000313" key="2">
    <source>
        <dbReference type="EMBL" id="MFC5972395.1"/>
    </source>
</evidence>
<dbReference type="RefSeq" id="WP_247415649.1">
    <property type="nucleotide sequence ID" value="NZ_JALLGW010000001.1"/>
</dbReference>
<proteinExistence type="predicted"/>
<keyword evidence="1" id="KW-0472">Membrane</keyword>
<evidence type="ECO:0000256" key="1">
    <source>
        <dbReference type="SAM" id="Phobius"/>
    </source>
</evidence>
<protein>
    <submittedName>
        <fullName evidence="2">Uncharacterized protein</fullName>
    </submittedName>
</protein>
<comment type="caution">
    <text evidence="2">The sequence shown here is derived from an EMBL/GenBank/DDBJ whole genome shotgun (WGS) entry which is preliminary data.</text>
</comment>
<dbReference type="EMBL" id="JBHSQH010000001">
    <property type="protein sequence ID" value="MFC5972395.1"/>
    <property type="molecule type" value="Genomic_DNA"/>
</dbReference>
<accession>A0ABD5RPC6</accession>
<organism evidence="2 3">
    <name type="scientific">Halomarina salina</name>
    <dbReference type="NCBI Taxonomy" id="1872699"/>
    <lineage>
        <taxon>Archaea</taxon>
        <taxon>Methanobacteriati</taxon>
        <taxon>Methanobacteriota</taxon>
        <taxon>Stenosarchaea group</taxon>
        <taxon>Halobacteria</taxon>
        <taxon>Halobacteriales</taxon>
        <taxon>Natronomonadaceae</taxon>
        <taxon>Halomarina</taxon>
    </lineage>
</organism>
<evidence type="ECO:0000313" key="3">
    <source>
        <dbReference type="Proteomes" id="UP001596099"/>
    </source>
</evidence>
<dbReference type="Proteomes" id="UP001596099">
    <property type="component" value="Unassembled WGS sequence"/>
</dbReference>
<sequence>MTESTEQNMDMKTKLVAVAAGATLTAALFVVVIGAMMLSPTTDDCDTPARTCDEVAQVTGPTVVDYSGEQDVSWGRVDIDNSSGDGMVVVMWGVDCNPDWAEETGVVTVRENQTEELDYQPPESIEEVCTGDER</sequence>